<evidence type="ECO:0000256" key="1">
    <source>
        <dbReference type="ARBA" id="ARBA00004613"/>
    </source>
</evidence>
<evidence type="ECO:0000313" key="13">
    <source>
        <dbReference type="EMBL" id="KAJ8267395.1"/>
    </source>
</evidence>
<organism evidence="13 14">
    <name type="scientific">Conger conger</name>
    <name type="common">Conger eel</name>
    <name type="synonym">Muraena conger</name>
    <dbReference type="NCBI Taxonomy" id="82655"/>
    <lineage>
        <taxon>Eukaryota</taxon>
        <taxon>Metazoa</taxon>
        <taxon>Chordata</taxon>
        <taxon>Craniata</taxon>
        <taxon>Vertebrata</taxon>
        <taxon>Euteleostomi</taxon>
        <taxon>Actinopterygii</taxon>
        <taxon>Neopterygii</taxon>
        <taxon>Teleostei</taxon>
        <taxon>Anguilliformes</taxon>
        <taxon>Congridae</taxon>
        <taxon>Conger</taxon>
    </lineage>
</organism>
<evidence type="ECO:0000256" key="7">
    <source>
        <dbReference type="ARBA" id="ARBA00022729"/>
    </source>
</evidence>
<feature type="region of interest" description="Disordered" evidence="12">
    <location>
        <begin position="1"/>
        <end position="29"/>
    </location>
</feature>
<dbReference type="PROSITE" id="PS00213">
    <property type="entry name" value="LIPOCALIN"/>
    <property type="match status" value="1"/>
</dbReference>
<protein>
    <recommendedName>
        <fullName evidence="4">Apolipoprotein M</fullName>
    </recommendedName>
</protein>
<dbReference type="Gene3D" id="2.40.128.20">
    <property type="match status" value="1"/>
</dbReference>
<keyword evidence="10" id="KW-1015">Disulfide bond</keyword>
<dbReference type="Proteomes" id="UP001152803">
    <property type="component" value="Unassembled WGS sequence"/>
</dbReference>
<evidence type="ECO:0000256" key="11">
    <source>
        <dbReference type="ARBA" id="ARBA00025553"/>
    </source>
</evidence>
<comment type="subunit">
    <text evidence="3">Interacts with LRP2; LRP2 mediates APOM renal uptake and subsequent lysosomal degradation.</text>
</comment>
<accession>A0A9Q1DDQ6</accession>
<dbReference type="AlphaFoldDB" id="A0A9Q1DDQ6"/>
<evidence type="ECO:0000256" key="10">
    <source>
        <dbReference type="ARBA" id="ARBA00023157"/>
    </source>
</evidence>
<dbReference type="GO" id="GO:0034375">
    <property type="term" value="P:high-density lipoprotein particle remodeling"/>
    <property type="evidence" value="ECO:0007669"/>
    <property type="project" value="TreeGrafter"/>
</dbReference>
<dbReference type="GO" id="GO:0033344">
    <property type="term" value="P:cholesterol efflux"/>
    <property type="evidence" value="ECO:0007669"/>
    <property type="project" value="TreeGrafter"/>
</dbReference>
<dbReference type="GO" id="GO:0034364">
    <property type="term" value="C:high-density lipoprotein particle"/>
    <property type="evidence" value="ECO:0007669"/>
    <property type="project" value="UniProtKB-KW"/>
</dbReference>
<dbReference type="GO" id="GO:0005543">
    <property type="term" value="F:phospholipid binding"/>
    <property type="evidence" value="ECO:0007669"/>
    <property type="project" value="TreeGrafter"/>
</dbReference>
<evidence type="ECO:0000256" key="6">
    <source>
        <dbReference type="ARBA" id="ARBA00022525"/>
    </source>
</evidence>
<keyword evidence="5" id="KW-0813">Transport</keyword>
<dbReference type="EMBL" id="JAFJMO010000009">
    <property type="protein sequence ID" value="KAJ8267395.1"/>
    <property type="molecule type" value="Genomic_DNA"/>
</dbReference>
<evidence type="ECO:0000256" key="2">
    <source>
        <dbReference type="ARBA" id="ARBA00007071"/>
    </source>
</evidence>
<evidence type="ECO:0000256" key="4">
    <source>
        <dbReference type="ARBA" id="ARBA00019937"/>
    </source>
</evidence>
<comment type="similarity">
    <text evidence="2">Belongs to the calycin superfamily. Lipocalin family. Highly divergent.</text>
</comment>
<evidence type="ECO:0000256" key="12">
    <source>
        <dbReference type="SAM" id="MobiDB-lite"/>
    </source>
</evidence>
<dbReference type="GO" id="GO:0034362">
    <property type="term" value="C:low-density lipoprotein particle"/>
    <property type="evidence" value="ECO:0007669"/>
    <property type="project" value="TreeGrafter"/>
</dbReference>
<dbReference type="GO" id="GO:0034380">
    <property type="term" value="P:high-density lipoprotein particle assembly"/>
    <property type="evidence" value="ECO:0007669"/>
    <property type="project" value="TreeGrafter"/>
</dbReference>
<evidence type="ECO:0000256" key="5">
    <source>
        <dbReference type="ARBA" id="ARBA00022448"/>
    </source>
</evidence>
<comment type="function">
    <text evidence="11">Probably involved in lipid transport. Can bind sphingosine-1-phosphate, myristic acid, palmitic acid and stearic acid, retinol, all-trans-retinoic acid and 9-cis-retinoic acid.</text>
</comment>
<keyword evidence="9" id="KW-0445">Lipid transport</keyword>
<comment type="caution">
    <text evidence="13">The sequence shown here is derived from an EMBL/GenBank/DDBJ whole genome shotgun (WGS) entry which is preliminary data.</text>
</comment>
<dbReference type="GO" id="GO:0005319">
    <property type="term" value="F:lipid transporter activity"/>
    <property type="evidence" value="ECO:0007669"/>
    <property type="project" value="TreeGrafter"/>
</dbReference>
<keyword evidence="14" id="KW-1185">Reference proteome</keyword>
<dbReference type="GO" id="GO:0034361">
    <property type="term" value="C:very-low-density lipoprotein particle"/>
    <property type="evidence" value="ECO:0007669"/>
    <property type="project" value="TreeGrafter"/>
</dbReference>
<sequence length="241" mass="26730">MGGETSFATRRVPAVNSTKKGGSELSARGTRGGLEQTQIFALALSASDMFVELWSLILTAYGLFWSLLPCSPPEVLSVHDVNTQQYVGTWYFITAAGSRVSDISQFTSMDSTVFNLQETRENGTLLLTGAIRIGDSCLSRMWIYHLDANKDYLDLEGHPDRRTSLWSGKWLNCPTCVLLLEKDLGHINDNMSRVMLYARNGSLSASVVNDFRSKMSCLGVTEFYSLPQEREYCQHNGTASA</sequence>
<dbReference type="InterPro" id="IPR022734">
    <property type="entry name" value="ApoM"/>
</dbReference>
<dbReference type="SUPFAM" id="SSF50814">
    <property type="entry name" value="Lipocalins"/>
    <property type="match status" value="1"/>
</dbReference>
<dbReference type="PANTHER" id="PTHR32028:SF1">
    <property type="entry name" value="APOLIPOPROTEIN M"/>
    <property type="match status" value="1"/>
</dbReference>
<keyword evidence="6" id="KW-0964">Secreted</keyword>
<dbReference type="Pfam" id="PF11032">
    <property type="entry name" value="ApoM"/>
    <property type="match status" value="1"/>
</dbReference>
<evidence type="ECO:0000256" key="3">
    <source>
        <dbReference type="ARBA" id="ARBA00011559"/>
    </source>
</evidence>
<dbReference type="OrthoDB" id="9944312at2759"/>
<dbReference type="InterPro" id="IPR012674">
    <property type="entry name" value="Calycin"/>
</dbReference>
<evidence type="ECO:0000256" key="9">
    <source>
        <dbReference type="ARBA" id="ARBA00023055"/>
    </source>
</evidence>
<gene>
    <name evidence="13" type="ORF">COCON_G00125670</name>
</gene>
<reference evidence="13" key="1">
    <citation type="journal article" date="2023" name="Science">
        <title>Genome structures resolve the early diversification of teleost fishes.</title>
        <authorList>
            <person name="Parey E."/>
            <person name="Louis A."/>
            <person name="Montfort J."/>
            <person name="Bouchez O."/>
            <person name="Roques C."/>
            <person name="Iampietro C."/>
            <person name="Lluch J."/>
            <person name="Castinel A."/>
            <person name="Donnadieu C."/>
            <person name="Desvignes T."/>
            <person name="Floi Bucao C."/>
            <person name="Jouanno E."/>
            <person name="Wen M."/>
            <person name="Mejri S."/>
            <person name="Dirks R."/>
            <person name="Jansen H."/>
            <person name="Henkel C."/>
            <person name="Chen W.J."/>
            <person name="Zahm M."/>
            <person name="Cabau C."/>
            <person name="Klopp C."/>
            <person name="Thompson A.W."/>
            <person name="Robinson-Rechavi M."/>
            <person name="Braasch I."/>
            <person name="Lecointre G."/>
            <person name="Bobe J."/>
            <person name="Postlethwait J.H."/>
            <person name="Berthelot C."/>
            <person name="Roest Crollius H."/>
            <person name="Guiguen Y."/>
        </authorList>
    </citation>
    <scope>NUCLEOTIDE SEQUENCE</scope>
    <source>
        <strain evidence="13">Concon-B</strain>
    </source>
</reference>
<evidence type="ECO:0000256" key="8">
    <source>
        <dbReference type="ARBA" id="ARBA00022850"/>
    </source>
</evidence>
<keyword evidence="7" id="KW-0732">Signal</keyword>
<dbReference type="PANTHER" id="PTHR32028">
    <property type="entry name" value="APOLIPOPROTEIN M"/>
    <property type="match status" value="1"/>
</dbReference>
<dbReference type="GO" id="GO:0034384">
    <property type="term" value="P:high-density lipoprotein particle clearance"/>
    <property type="evidence" value="ECO:0007669"/>
    <property type="project" value="TreeGrafter"/>
</dbReference>
<proteinExistence type="inferred from homology"/>
<evidence type="ECO:0000313" key="14">
    <source>
        <dbReference type="Proteomes" id="UP001152803"/>
    </source>
</evidence>
<name>A0A9Q1DDQ6_CONCO</name>
<dbReference type="InterPro" id="IPR022272">
    <property type="entry name" value="Lipocalin_CS"/>
</dbReference>
<keyword evidence="8" id="KW-0345">HDL</keyword>
<comment type="subcellular location">
    <subcellularLocation>
        <location evidence="1">Secreted</location>
    </subcellularLocation>
</comment>